<evidence type="ECO:0000313" key="2">
    <source>
        <dbReference type="EMBL" id="GEQ84633.1"/>
    </source>
</evidence>
<dbReference type="OrthoDB" id="1178263at2"/>
<dbReference type="InterPro" id="IPR014807">
    <property type="entry name" value="Coa1"/>
</dbReference>
<comment type="caution">
    <text evidence="2">The sequence shown here is derived from an EMBL/GenBank/DDBJ whole genome shotgun (WGS) entry which is preliminary data.</text>
</comment>
<dbReference type="EMBL" id="BKCF01000001">
    <property type="protein sequence ID" value="GEQ84633.1"/>
    <property type="molecule type" value="Genomic_DNA"/>
</dbReference>
<accession>A0A5J4FT43</accession>
<keyword evidence="1" id="KW-0812">Transmembrane</keyword>
<protein>
    <recommendedName>
        <fullName evidence="4">Cytochrome oxidase complex assembly protein 1</fullName>
    </recommendedName>
</protein>
<evidence type="ECO:0008006" key="4">
    <source>
        <dbReference type="Google" id="ProtNLM"/>
    </source>
</evidence>
<dbReference type="Pfam" id="PF08695">
    <property type="entry name" value="Coa1"/>
    <property type="match status" value="1"/>
</dbReference>
<dbReference type="AlphaFoldDB" id="A0A5J4FT43"/>
<evidence type="ECO:0000313" key="3">
    <source>
        <dbReference type="Proteomes" id="UP000326994"/>
    </source>
</evidence>
<name>A0A5J4FT43_9FLAO</name>
<dbReference type="RefSeq" id="WP_151892584.1">
    <property type="nucleotide sequence ID" value="NZ_BKCF01000001.1"/>
</dbReference>
<sequence>MEELEPQKSWWSRNWKWVVPVGGCFTLILLVLLGIGGLFYGISSAVTDTSAYTEAMKRTTENAYIIEILGEPIEKDGYGSTSVNYTNGYKIVDFTTPIKGPKGTATLKVIGEGMDDVWKYSQMDVFIGTEDTIVNLLEESMLIEDY</sequence>
<keyword evidence="1" id="KW-0472">Membrane</keyword>
<keyword evidence="3" id="KW-1185">Reference proteome</keyword>
<reference evidence="2 3" key="1">
    <citation type="submission" date="2019-08" db="EMBL/GenBank/DDBJ databases">
        <title>Ulvibacter marinistellae sp. nov., isolated from a starfish, Patiria pectinifera.</title>
        <authorList>
            <person name="Kawano K."/>
            <person name="Ushijima N."/>
            <person name="Kihara M."/>
            <person name="Itoh H."/>
        </authorList>
    </citation>
    <scope>NUCLEOTIDE SEQUENCE [LARGE SCALE GENOMIC DNA]</scope>
    <source>
        <strain evidence="2 3">KK4</strain>
    </source>
</reference>
<evidence type="ECO:0000256" key="1">
    <source>
        <dbReference type="SAM" id="Phobius"/>
    </source>
</evidence>
<gene>
    <name evidence="2" type="ORF">ULMS_01410</name>
</gene>
<keyword evidence="1" id="KW-1133">Transmembrane helix</keyword>
<dbReference type="Proteomes" id="UP000326994">
    <property type="component" value="Unassembled WGS sequence"/>
</dbReference>
<feature type="transmembrane region" description="Helical" evidence="1">
    <location>
        <begin position="17"/>
        <end position="40"/>
    </location>
</feature>
<organism evidence="2 3">
    <name type="scientific">Patiriisocius marinistellae</name>
    <dbReference type="NCBI Taxonomy" id="2494560"/>
    <lineage>
        <taxon>Bacteria</taxon>
        <taxon>Pseudomonadati</taxon>
        <taxon>Bacteroidota</taxon>
        <taxon>Flavobacteriia</taxon>
        <taxon>Flavobacteriales</taxon>
        <taxon>Flavobacteriaceae</taxon>
        <taxon>Patiriisocius</taxon>
    </lineage>
</organism>
<proteinExistence type="predicted"/>